<dbReference type="PROSITE" id="PS51282">
    <property type="entry name" value="DWNN"/>
    <property type="match status" value="1"/>
</dbReference>
<feature type="domain" description="DWNN" evidence="1">
    <location>
        <begin position="4"/>
        <end position="49"/>
    </location>
</feature>
<evidence type="ECO:0000259" key="1">
    <source>
        <dbReference type="PROSITE" id="PS51282"/>
    </source>
</evidence>
<proteinExistence type="predicted"/>
<protein>
    <submittedName>
        <fullName evidence="3">DWNN domain-containing protein</fullName>
    </submittedName>
</protein>
<dbReference type="Pfam" id="PF08783">
    <property type="entry name" value="DWNN"/>
    <property type="match status" value="1"/>
</dbReference>
<dbReference type="Gene3D" id="3.10.20.90">
    <property type="entry name" value="Phosphatidylinositol 3-kinase Catalytic Subunit, Chain A, domain 1"/>
    <property type="match status" value="1"/>
</dbReference>
<evidence type="ECO:0000313" key="3">
    <source>
        <dbReference type="WBParaSite" id="PSAMB.scaffold7347size7800.g29941.t1"/>
    </source>
</evidence>
<organism evidence="2 3">
    <name type="scientific">Plectus sambesii</name>
    <dbReference type="NCBI Taxonomy" id="2011161"/>
    <lineage>
        <taxon>Eukaryota</taxon>
        <taxon>Metazoa</taxon>
        <taxon>Ecdysozoa</taxon>
        <taxon>Nematoda</taxon>
        <taxon>Chromadorea</taxon>
        <taxon>Plectida</taxon>
        <taxon>Plectina</taxon>
        <taxon>Plectoidea</taxon>
        <taxon>Plectidae</taxon>
        <taxon>Plectus</taxon>
    </lineage>
</organism>
<dbReference type="SMART" id="SM01180">
    <property type="entry name" value="DWNN"/>
    <property type="match status" value="1"/>
</dbReference>
<keyword evidence="2" id="KW-1185">Reference proteome</keyword>
<name>A0A914XC56_9BILA</name>
<reference evidence="3" key="1">
    <citation type="submission" date="2022-11" db="UniProtKB">
        <authorList>
            <consortium name="WormBaseParasite"/>
        </authorList>
    </citation>
    <scope>IDENTIFICATION</scope>
</reference>
<dbReference type="InterPro" id="IPR014891">
    <property type="entry name" value="DWNN_domain"/>
</dbReference>
<dbReference type="AlphaFoldDB" id="A0A914XC56"/>
<dbReference type="GO" id="GO:0008270">
    <property type="term" value="F:zinc ion binding"/>
    <property type="evidence" value="ECO:0007669"/>
    <property type="project" value="InterPro"/>
</dbReference>
<sequence length="49" mass="5739">MSCIHYKFRASLEYKTLTFDGLHISVADLKREICEKENIKAESFDLVMN</sequence>
<evidence type="ECO:0000313" key="2">
    <source>
        <dbReference type="Proteomes" id="UP000887566"/>
    </source>
</evidence>
<accession>A0A914XC56</accession>
<dbReference type="WBParaSite" id="PSAMB.scaffold7347size7800.g29941.t1">
    <property type="protein sequence ID" value="PSAMB.scaffold7347size7800.g29941.t1"/>
    <property type="gene ID" value="PSAMB.scaffold7347size7800.g29941"/>
</dbReference>
<dbReference type="Proteomes" id="UP000887566">
    <property type="component" value="Unplaced"/>
</dbReference>